<reference evidence="4" key="1">
    <citation type="journal article" date="2019" name="Int. J. Syst. Evol. Microbiol.">
        <title>The Global Catalogue of Microorganisms (GCM) 10K type strain sequencing project: providing services to taxonomists for standard genome sequencing and annotation.</title>
        <authorList>
            <consortium name="The Broad Institute Genomics Platform"/>
            <consortium name="The Broad Institute Genome Sequencing Center for Infectious Disease"/>
            <person name="Wu L."/>
            <person name="Ma J."/>
        </authorList>
    </citation>
    <scope>NUCLEOTIDE SEQUENCE [LARGE SCALE GENOMIC DNA]</scope>
    <source>
        <strain evidence="4">KCTC 42087</strain>
    </source>
</reference>
<gene>
    <name evidence="3" type="ORF">ACFPZN_18690</name>
</gene>
<evidence type="ECO:0000256" key="1">
    <source>
        <dbReference type="SAM" id="MobiDB-lite"/>
    </source>
</evidence>
<keyword evidence="4" id="KW-1185">Reference proteome</keyword>
<feature type="domain" description="DUF4132" evidence="2">
    <location>
        <begin position="833"/>
        <end position="1014"/>
    </location>
</feature>
<dbReference type="Proteomes" id="UP001596074">
    <property type="component" value="Unassembled WGS sequence"/>
</dbReference>
<dbReference type="RefSeq" id="WP_378283278.1">
    <property type="nucleotide sequence ID" value="NZ_JBHSON010000024.1"/>
</dbReference>
<sequence length="1096" mass="119944">MDDQLPDMPDTWRRQVHPRRGGRHVPEVEIDASAPGRLAAWVEEHSAHVQKALEAGGEPAAVASTRRYLGGEADPVGAAVVVLLLVSATPVRPGPLPDWIVDAWTAQHGLAFAACATVHLNAVEVYQTPNSSALSIHHRDDGTMRVRGNACLRRARILLAAADEGDYGAAVEGLERHRKSSEQRLEAAYLAPTRHDWVEECCQDPAVNDYRARLKHWMLMCSVGTQAHADLMALHFEPVHYGYDEDAIATLVDGLGAAAVPLLKAWLDRFSVESGKQLLRGLAILPADEAFQILVDRVDDKHAQPVLIDAMGRFPVRALRLLGPVAAGTSRTAGVAADLLRGHLRAHHDTVVSALPGLPDEAREAVAPMLEALAGSRVPDAPADALPKLLVEPPWAARGKKAKPVVINGLTAPESRSIVWAPGERERWATPRYGWGIHWKDEDDPVQVFRRYGVHNQLWVLASAPEEQARSLLPMWAPNYDHVYPADPRVRMILARFEDDAFHVFSALLKAQQSETGDLVLPFLDAETAAYAARWLVRVRRLRKVALAWFDRHGLNAVPYLLPAALGKQGAARGNAEAALRLLASRHGTGPIAEAARAHGDRAADAIAAMLAADPLDALPARMPKIGAWADPELLPQVLLRDRERALPAQAAGHLLSMVAISKPDEVYPGVGIVRDLCDRESLAEFAWEVFRRWDTHGAQSSDGWALAQLGWLGDDGTVRRLTPLLRTWSADRRTPRVVAGLDVLAAIGSDVALMRLNGVAQSARSTSLRKRARERLDEVAAELELTPERLADRLAPDFGLDADGGMTLDYGPRRFRVGFDEQLKPCVIDEDGKPRKSLPRPGAADDPELAPAAHKRFAALKKDVAAVAGDQLHRLERAMADLREWPVDEFRTFIVEHPLVWHIARRLVWTSRSGDGAFSFRIAEDRSFADVKDAEVTLPETARISIAHPLHLDGELGPWSELLADYEIIQPFAQLGRPVHALTEEERDGDRMGRFEGVEVSTGRILALRSRAWDASETEYGSIVDIARKIPDGCRAVIAFTPGIQPEIMDPAQEQKITSVSVVRDGDESAAVRLGDVDPAVASELVADLTRLTAS</sequence>
<dbReference type="InterPro" id="IPR025406">
    <property type="entry name" value="DUF4132"/>
</dbReference>
<dbReference type="Pfam" id="PF13569">
    <property type="entry name" value="DUF4132"/>
    <property type="match status" value="1"/>
</dbReference>
<name>A0ABW1A0Z7_9ACTN</name>
<evidence type="ECO:0000313" key="4">
    <source>
        <dbReference type="Proteomes" id="UP001596074"/>
    </source>
</evidence>
<evidence type="ECO:0000313" key="3">
    <source>
        <dbReference type="EMBL" id="MFC5747659.1"/>
    </source>
</evidence>
<evidence type="ECO:0000259" key="2">
    <source>
        <dbReference type="Pfam" id="PF13569"/>
    </source>
</evidence>
<proteinExistence type="predicted"/>
<comment type="caution">
    <text evidence="3">The sequence shown here is derived from an EMBL/GenBank/DDBJ whole genome shotgun (WGS) entry which is preliminary data.</text>
</comment>
<protein>
    <submittedName>
        <fullName evidence="3">DUF4132 domain-containing protein</fullName>
    </submittedName>
</protein>
<feature type="region of interest" description="Disordered" evidence="1">
    <location>
        <begin position="1"/>
        <end position="21"/>
    </location>
</feature>
<accession>A0ABW1A0Z7</accession>
<dbReference type="EMBL" id="JBHSON010000024">
    <property type="protein sequence ID" value="MFC5747659.1"/>
    <property type="molecule type" value="Genomic_DNA"/>
</dbReference>
<feature type="region of interest" description="Disordered" evidence="1">
    <location>
        <begin position="830"/>
        <end position="849"/>
    </location>
</feature>
<organism evidence="3 4">
    <name type="scientific">Actinomadura rugatobispora</name>
    <dbReference type="NCBI Taxonomy" id="1994"/>
    <lineage>
        <taxon>Bacteria</taxon>
        <taxon>Bacillati</taxon>
        <taxon>Actinomycetota</taxon>
        <taxon>Actinomycetes</taxon>
        <taxon>Streptosporangiales</taxon>
        <taxon>Thermomonosporaceae</taxon>
        <taxon>Actinomadura</taxon>
    </lineage>
</organism>